<keyword evidence="5 10" id="KW-0547">Nucleotide-binding</keyword>
<comment type="function">
    <text evidence="10">One of several proteins that assist in the late maturation steps of the functional core of the 30S ribosomal subunit. Helps release RbfA from mature subunits. May play a role in the assembly of ribosomal proteins into the subunit. Circularly permuted GTPase that catalyzes slow GTP hydrolysis, GTPase activity is stimulated by the 30S ribosomal subunit.</text>
</comment>
<reference evidence="13 14" key="1">
    <citation type="submission" date="2023-01" db="EMBL/GenBank/DDBJ databases">
        <title>Bacillus changyiensis sp. nov., isolated from a coastal deposit.</title>
        <authorList>
            <person name="Xiao G."/>
            <person name="Lai Q."/>
            <person name="Hu Z."/>
            <person name="Shao Z."/>
        </authorList>
    </citation>
    <scope>NUCLEOTIDE SEQUENCE [LARGE SCALE GENOMIC DNA]</scope>
    <source>
        <strain evidence="13 14">CLL-7-23</strain>
    </source>
</reference>
<dbReference type="EMBL" id="JAQKAB010000003">
    <property type="protein sequence ID" value="MDA7026048.1"/>
    <property type="molecule type" value="Genomic_DNA"/>
</dbReference>
<organism evidence="13 14">
    <name type="scientific">Bacillus changyiensis</name>
    <dbReference type="NCBI Taxonomy" id="3004103"/>
    <lineage>
        <taxon>Bacteria</taxon>
        <taxon>Bacillati</taxon>
        <taxon>Bacillota</taxon>
        <taxon>Bacilli</taxon>
        <taxon>Bacillales</taxon>
        <taxon>Bacillaceae</taxon>
        <taxon>Bacillus</taxon>
    </lineage>
</organism>
<keyword evidence="6 10" id="KW-0378">Hydrolase</keyword>
<comment type="subunit">
    <text evidence="10">Monomer. Associates with 30S ribosomal subunit, binds 16S rRNA.</text>
</comment>
<dbReference type="PANTHER" id="PTHR32120:SF10">
    <property type="entry name" value="SMALL RIBOSOMAL SUBUNIT BIOGENESIS GTPASE RSGA"/>
    <property type="match status" value="1"/>
</dbReference>
<keyword evidence="8 10" id="KW-0694">RNA-binding</keyword>
<keyword evidence="3 10" id="KW-0479">Metal-binding</keyword>
<evidence type="ECO:0000313" key="13">
    <source>
        <dbReference type="EMBL" id="MDA7026048.1"/>
    </source>
</evidence>
<dbReference type="Pfam" id="PF03193">
    <property type="entry name" value="RsgA_GTPase"/>
    <property type="match status" value="1"/>
</dbReference>
<dbReference type="Gene3D" id="2.40.50.140">
    <property type="entry name" value="Nucleic acid-binding proteins"/>
    <property type="match status" value="1"/>
</dbReference>
<evidence type="ECO:0000313" key="14">
    <source>
        <dbReference type="Proteomes" id="UP001211894"/>
    </source>
</evidence>
<keyword evidence="1 10" id="KW-0963">Cytoplasm</keyword>
<keyword evidence="4 10" id="KW-0699">rRNA-binding</keyword>
<feature type="domain" description="CP-type G" evidence="12">
    <location>
        <begin position="97"/>
        <end position="255"/>
    </location>
</feature>
<comment type="similarity">
    <text evidence="10">Belongs to the TRAFAC class YlqF/YawG GTPase family. RsgA subfamily.</text>
</comment>
<feature type="binding site" evidence="10">
    <location>
        <position position="291"/>
    </location>
    <ligand>
        <name>Zn(2+)</name>
        <dbReference type="ChEBI" id="CHEBI:29105"/>
    </ligand>
</feature>
<dbReference type="PANTHER" id="PTHR32120">
    <property type="entry name" value="SMALL RIBOSOMAL SUBUNIT BIOGENESIS GTPASE RSGA"/>
    <property type="match status" value="1"/>
</dbReference>
<dbReference type="SUPFAM" id="SSF50249">
    <property type="entry name" value="Nucleic acid-binding proteins"/>
    <property type="match status" value="1"/>
</dbReference>
<keyword evidence="7 10" id="KW-0862">Zinc</keyword>
<name>A0ABT4X1I9_9BACI</name>
<comment type="subcellular location">
    <subcellularLocation>
        <location evidence="10">Cytoplasm</location>
    </subcellularLocation>
</comment>
<feature type="binding site" evidence="10">
    <location>
        <begin position="145"/>
        <end position="148"/>
    </location>
    <ligand>
        <name>GTP</name>
        <dbReference type="ChEBI" id="CHEBI:37565"/>
    </ligand>
</feature>
<dbReference type="SUPFAM" id="SSF52540">
    <property type="entry name" value="P-loop containing nucleoside triphosphate hydrolases"/>
    <property type="match status" value="1"/>
</dbReference>
<gene>
    <name evidence="10 13" type="primary">rsgA</name>
    <name evidence="13" type="ORF">PJ311_05395</name>
</gene>
<dbReference type="RefSeq" id="WP_271339907.1">
    <property type="nucleotide sequence ID" value="NZ_JAQKAB010000003.1"/>
</dbReference>
<feature type="binding site" evidence="10">
    <location>
        <begin position="197"/>
        <end position="205"/>
    </location>
    <ligand>
        <name>GTP</name>
        <dbReference type="ChEBI" id="CHEBI:37565"/>
    </ligand>
</feature>
<sequence length="349" mass="40040">MNLSTWGVNYISKALKETELILGRVVLEHKRLYRVWTEHGEWLAEVSGRFKYTAEHRDDYPAVGDWVYMRPRAHEKKGTIVEIVPRFSKFSRKAAGERTEEQIIAANINTIFLVNALNQDFNLRRIERYILLAWESGANPVIVLTKADIGSLIEEKVRQTESVAFGVPIHIVSAHQGSGMAELKTYLKEGETVALLGSSGVGKSTMINYFLNEKRQAVQEVREADDKGRHTTTHRELFLLPEGGFLIDTPGMRALELWESEAGFEQSFADIDQLTLHCKFTDCRHDQEPGCAIQLAISEGKIDQHRFESYLKLKKELAYLARKTDKLAMKQEKNRWKQISKSVKKYKKR</sequence>
<dbReference type="Proteomes" id="UP001211894">
    <property type="component" value="Unassembled WGS sequence"/>
</dbReference>
<evidence type="ECO:0000256" key="3">
    <source>
        <dbReference type="ARBA" id="ARBA00022723"/>
    </source>
</evidence>
<dbReference type="InterPro" id="IPR010914">
    <property type="entry name" value="RsgA_GTPase_dom"/>
</dbReference>
<evidence type="ECO:0000256" key="8">
    <source>
        <dbReference type="ARBA" id="ARBA00022884"/>
    </source>
</evidence>
<feature type="binding site" evidence="10">
    <location>
        <position position="278"/>
    </location>
    <ligand>
        <name>Zn(2+)</name>
        <dbReference type="ChEBI" id="CHEBI:29105"/>
    </ligand>
</feature>
<dbReference type="Gene3D" id="1.10.40.50">
    <property type="entry name" value="Probable gtpase engc, domain 3"/>
    <property type="match status" value="1"/>
</dbReference>
<feature type="domain" description="EngC GTPase" evidence="11">
    <location>
        <begin position="106"/>
        <end position="253"/>
    </location>
</feature>
<protein>
    <recommendedName>
        <fullName evidence="10">Small ribosomal subunit biogenesis GTPase RsgA</fullName>
        <ecNumber evidence="10">3.6.1.-</ecNumber>
    </recommendedName>
</protein>
<evidence type="ECO:0000256" key="1">
    <source>
        <dbReference type="ARBA" id="ARBA00022490"/>
    </source>
</evidence>
<evidence type="ECO:0000256" key="7">
    <source>
        <dbReference type="ARBA" id="ARBA00022833"/>
    </source>
</evidence>
<keyword evidence="14" id="KW-1185">Reference proteome</keyword>
<dbReference type="Gene3D" id="3.40.50.300">
    <property type="entry name" value="P-loop containing nucleotide triphosphate hydrolases"/>
    <property type="match status" value="1"/>
</dbReference>
<dbReference type="PROSITE" id="PS51721">
    <property type="entry name" value="G_CP"/>
    <property type="match status" value="1"/>
</dbReference>
<dbReference type="InterPro" id="IPR030378">
    <property type="entry name" value="G_CP_dom"/>
</dbReference>
<evidence type="ECO:0000256" key="5">
    <source>
        <dbReference type="ARBA" id="ARBA00022741"/>
    </source>
</evidence>
<dbReference type="CDD" id="cd01854">
    <property type="entry name" value="YjeQ_EngC"/>
    <property type="match status" value="1"/>
</dbReference>
<proteinExistence type="inferred from homology"/>
<evidence type="ECO:0000259" key="12">
    <source>
        <dbReference type="PROSITE" id="PS51721"/>
    </source>
</evidence>
<evidence type="ECO:0000256" key="9">
    <source>
        <dbReference type="ARBA" id="ARBA00023134"/>
    </source>
</evidence>
<evidence type="ECO:0000256" key="2">
    <source>
        <dbReference type="ARBA" id="ARBA00022517"/>
    </source>
</evidence>
<keyword evidence="9 10" id="KW-0342">GTP-binding</keyword>
<dbReference type="EC" id="3.6.1.-" evidence="10"/>
<dbReference type="HAMAP" id="MF_01820">
    <property type="entry name" value="GTPase_RsgA"/>
    <property type="match status" value="1"/>
</dbReference>
<feature type="binding site" evidence="10">
    <location>
        <position position="283"/>
    </location>
    <ligand>
        <name>Zn(2+)</name>
        <dbReference type="ChEBI" id="CHEBI:29105"/>
    </ligand>
</feature>
<feature type="binding site" evidence="10">
    <location>
        <position position="285"/>
    </location>
    <ligand>
        <name>Zn(2+)</name>
        <dbReference type="ChEBI" id="CHEBI:29105"/>
    </ligand>
</feature>
<evidence type="ECO:0000256" key="10">
    <source>
        <dbReference type="HAMAP-Rule" id="MF_01820"/>
    </source>
</evidence>
<dbReference type="InterPro" id="IPR027417">
    <property type="entry name" value="P-loop_NTPase"/>
</dbReference>
<dbReference type="NCBIfam" id="TIGR00157">
    <property type="entry name" value="ribosome small subunit-dependent GTPase A"/>
    <property type="match status" value="1"/>
</dbReference>
<comment type="caution">
    <text evidence="13">The sequence shown here is derived from an EMBL/GenBank/DDBJ whole genome shotgun (WGS) entry which is preliminary data.</text>
</comment>
<evidence type="ECO:0000256" key="4">
    <source>
        <dbReference type="ARBA" id="ARBA00022730"/>
    </source>
</evidence>
<accession>A0ABT4X1I9</accession>
<evidence type="ECO:0000259" key="11">
    <source>
        <dbReference type="PROSITE" id="PS50936"/>
    </source>
</evidence>
<dbReference type="InterPro" id="IPR004881">
    <property type="entry name" value="Ribosome_biogen_GTPase_RsgA"/>
</dbReference>
<dbReference type="InterPro" id="IPR012340">
    <property type="entry name" value="NA-bd_OB-fold"/>
</dbReference>
<keyword evidence="2 10" id="KW-0690">Ribosome biogenesis</keyword>
<dbReference type="PROSITE" id="PS50936">
    <property type="entry name" value="ENGC_GTPASE"/>
    <property type="match status" value="1"/>
</dbReference>
<comment type="cofactor">
    <cofactor evidence="10">
        <name>Zn(2+)</name>
        <dbReference type="ChEBI" id="CHEBI:29105"/>
    </cofactor>
    <text evidence="10">Binds 1 zinc ion per subunit.</text>
</comment>
<evidence type="ECO:0000256" key="6">
    <source>
        <dbReference type="ARBA" id="ARBA00022801"/>
    </source>
</evidence>